<dbReference type="CDD" id="cd00207">
    <property type="entry name" value="fer2"/>
    <property type="match status" value="1"/>
</dbReference>
<dbReference type="InterPro" id="IPR001041">
    <property type="entry name" value="2Fe-2S_ferredoxin-type"/>
</dbReference>
<proteinExistence type="inferred from homology"/>
<evidence type="ECO:0000256" key="7">
    <source>
        <dbReference type="ARBA" id="ARBA00023014"/>
    </source>
</evidence>
<feature type="domain" description="2Fe-2S ferredoxin-type" evidence="9">
    <location>
        <begin position="9"/>
        <end position="103"/>
    </location>
</feature>
<dbReference type="PROSITE" id="PS51085">
    <property type="entry name" value="2FE2S_FER_2"/>
    <property type="match status" value="1"/>
</dbReference>
<dbReference type="EMBL" id="BDQK01000016">
    <property type="protein sequence ID" value="GBF82307.1"/>
    <property type="molecule type" value="Genomic_DNA"/>
</dbReference>
<dbReference type="Pfam" id="PF00111">
    <property type="entry name" value="Fer2"/>
    <property type="match status" value="1"/>
</dbReference>
<dbReference type="GO" id="GO:0046872">
    <property type="term" value="F:metal ion binding"/>
    <property type="evidence" value="ECO:0007669"/>
    <property type="project" value="UniProtKB-KW"/>
</dbReference>
<keyword evidence="7" id="KW-0411">Iron-sulfur</keyword>
<dbReference type="RefSeq" id="WP_124972737.1">
    <property type="nucleotide sequence ID" value="NZ_BDQK01000016.1"/>
</dbReference>
<evidence type="ECO:0000256" key="6">
    <source>
        <dbReference type="ARBA" id="ARBA00023004"/>
    </source>
</evidence>
<keyword evidence="2" id="KW-0813">Transport</keyword>
<evidence type="ECO:0000313" key="10">
    <source>
        <dbReference type="EMBL" id="GBF82307.1"/>
    </source>
</evidence>
<dbReference type="Gene3D" id="3.10.20.30">
    <property type="match status" value="1"/>
</dbReference>
<keyword evidence="5" id="KW-0249">Electron transport</keyword>
<keyword evidence="11" id="KW-1185">Reference proteome</keyword>
<dbReference type="NCBIfam" id="TIGR02008">
    <property type="entry name" value="fdx_plant"/>
    <property type="match status" value="1"/>
</dbReference>
<dbReference type="Proteomes" id="UP000287247">
    <property type="component" value="Unassembled WGS sequence"/>
</dbReference>
<dbReference type="OrthoDB" id="462043at2"/>
<evidence type="ECO:0000313" key="11">
    <source>
        <dbReference type="Proteomes" id="UP000287247"/>
    </source>
</evidence>
<evidence type="ECO:0000256" key="2">
    <source>
        <dbReference type="ARBA" id="ARBA00022448"/>
    </source>
</evidence>
<dbReference type="GO" id="GO:0009055">
    <property type="term" value="F:electron transfer activity"/>
    <property type="evidence" value="ECO:0007669"/>
    <property type="project" value="InterPro"/>
</dbReference>
<dbReference type="InterPro" id="IPR036010">
    <property type="entry name" value="2Fe-2S_ferredoxin-like_sf"/>
</dbReference>
<evidence type="ECO:0000259" key="9">
    <source>
        <dbReference type="PROSITE" id="PS51085"/>
    </source>
</evidence>
<evidence type="ECO:0000256" key="4">
    <source>
        <dbReference type="ARBA" id="ARBA00022723"/>
    </source>
</evidence>
<gene>
    <name evidence="10" type="ORF">AsFPU1_3735</name>
</gene>
<dbReference type="SUPFAM" id="SSF54292">
    <property type="entry name" value="2Fe-2S ferredoxin-like"/>
    <property type="match status" value="1"/>
</dbReference>
<sequence>MNNTDNHNFNVALVNENKGLAKTIEVSDEEYILDMAEIQGIKHPYSCRAASCFDCLARVVEGTVEQTEKAISFLRPDELDAGYILLCAASPKSHCKIITHQAEEYLD</sequence>
<name>A0A401IM31_APHSA</name>
<organism evidence="10 11">
    <name type="scientific">Aphanothece sacrum FPU1</name>
    <dbReference type="NCBI Taxonomy" id="1920663"/>
    <lineage>
        <taxon>Bacteria</taxon>
        <taxon>Bacillati</taxon>
        <taxon>Cyanobacteriota</taxon>
        <taxon>Cyanophyceae</taxon>
        <taxon>Oscillatoriophycideae</taxon>
        <taxon>Chroococcales</taxon>
        <taxon>Aphanothecaceae</taxon>
        <taxon>Aphanothece</taxon>
    </lineage>
</organism>
<dbReference type="PANTHER" id="PTHR43112">
    <property type="entry name" value="FERREDOXIN"/>
    <property type="match status" value="1"/>
</dbReference>
<keyword evidence="6" id="KW-0408">Iron</keyword>
<comment type="caution">
    <text evidence="10">The sequence shown here is derived from an EMBL/GenBank/DDBJ whole genome shotgun (WGS) entry which is preliminary data.</text>
</comment>
<reference evidence="11" key="1">
    <citation type="submission" date="2017-05" db="EMBL/GenBank/DDBJ databases">
        <title>Physiological properties and genetic analysis related to exopolysaccharide production of fresh-water unicellular cyanobacterium Aphanothece sacrum, Suizenji Nori, that has been cultured as a food source in Japan.</title>
        <authorList>
            <person name="Kanesaki Y."/>
            <person name="Yoshikawa S."/>
            <person name="Ohki K."/>
        </authorList>
    </citation>
    <scope>NUCLEOTIDE SEQUENCE [LARGE SCALE GENOMIC DNA]</scope>
    <source>
        <strain evidence="11">FPU1</strain>
    </source>
</reference>
<protein>
    <submittedName>
        <fullName evidence="10">Ferredoxin</fullName>
    </submittedName>
</protein>
<comment type="similarity">
    <text evidence="1">Belongs to the 2Fe2S plant-type ferredoxin family.</text>
</comment>
<evidence type="ECO:0000256" key="5">
    <source>
        <dbReference type="ARBA" id="ARBA00022982"/>
    </source>
</evidence>
<comment type="cofactor">
    <cofactor evidence="8">
        <name>[2Fe-2S] cluster</name>
        <dbReference type="ChEBI" id="CHEBI:190135"/>
    </cofactor>
</comment>
<evidence type="ECO:0000256" key="1">
    <source>
        <dbReference type="ARBA" id="ARBA00007874"/>
    </source>
</evidence>
<evidence type="ECO:0000256" key="8">
    <source>
        <dbReference type="ARBA" id="ARBA00034078"/>
    </source>
</evidence>
<accession>A0A401IM31</accession>
<dbReference type="GO" id="GO:0051537">
    <property type="term" value="F:2 iron, 2 sulfur cluster binding"/>
    <property type="evidence" value="ECO:0007669"/>
    <property type="project" value="UniProtKB-KW"/>
</dbReference>
<dbReference type="PANTHER" id="PTHR43112:SF3">
    <property type="entry name" value="FERREDOXIN-2, CHLOROPLASTIC"/>
    <property type="match status" value="1"/>
</dbReference>
<dbReference type="InterPro" id="IPR012675">
    <property type="entry name" value="Beta-grasp_dom_sf"/>
</dbReference>
<evidence type="ECO:0000256" key="3">
    <source>
        <dbReference type="ARBA" id="ARBA00022714"/>
    </source>
</evidence>
<dbReference type="GO" id="GO:0022900">
    <property type="term" value="P:electron transport chain"/>
    <property type="evidence" value="ECO:0007669"/>
    <property type="project" value="InterPro"/>
</dbReference>
<dbReference type="AlphaFoldDB" id="A0A401IM31"/>
<dbReference type="InterPro" id="IPR010241">
    <property type="entry name" value="Fd_pln"/>
</dbReference>
<keyword evidence="3" id="KW-0001">2Fe-2S</keyword>
<keyword evidence="4" id="KW-0479">Metal-binding</keyword>